<dbReference type="GO" id="GO:0043565">
    <property type="term" value="F:sequence-specific DNA binding"/>
    <property type="evidence" value="ECO:0007669"/>
    <property type="project" value="InterPro"/>
</dbReference>
<dbReference type="Pfam" id="PF12833">
    <property type="entry name" value="HTH_18"/>
    <property type="match status" value="1"/>
</dbReference>
<proteinExistence type="predicted"/>
<dbReference type="GO" id="GO:0003700">
    <property type="term" value="F:DNA-binding transcription factor activity"/>
    <property type="evidence" value="ECO:0007669"/>
    <property type="project" value="InterPro"/>
</dbReference>
<evidence type="ECO:0000313" key="3">
    <source>
        <dbReference type="Proteomes" id="UP000294419"/>
    </source>
</evidence>
<reference evidence="2 3" key="1">
    <citation type="submission" date="2019-03" db="EMBL/GenBank/DDBJ databases">
        <authorList>
            <person name="Kim H."/>
            <person name="Yu S.-M."/>
        </authorList>
    </citation>
    <scope>NUCLEOTIDE SEQUENCE [LARGE SCALE GENOMIC DNA]</scope>
    <source>
        <strain evidence="2 3">NBC122</strain>
    </source>
</reference>
<evidence type="ECO:0000259" key="1">
    <source>
        <dbReference type="PROSITE" id="PS01124"/>
    </source>
</evidence>
<dbReference type="RefSeq" id="WP_133440879.1">
    <property type="nucleotide sequence ID" value="NZ_CP037954.1"/>
</dbReference>
<dbReference type="PROSITE" id="PS01124">
    <property type="entry name" value="HTH_ARAC_FAMILY_2"/>
    <property type="match status" value="1"/>
</dbReference>
<dbReference type="InterPro" id="IPR018060">
    <property type="entry name" value="HTH_AraC"/>
</dbReference>
<accession>A0A4P6ZIT0</accession>
<dbReference type="EMBL" id="CP037954">
    <property type="protein sequence ID" value="QBO59548.1"/>
    <property type="molecule type" value="Genomic_DNA"/>
</dbReference>
<dbReference type="Proteomes" id="UP000294419">
    <property type="component" value="Chromosome"/>
</dbReference>
<organism evidence="2 3">
    <name type="scientific">Chryseobacterium salivictor</name>
    <dbReference type="NCBI Taxonomy" id="2547600"/>
    <lineage>
        <taxon>Bacteria</taxon>
        <taxon>Pseudomonadati</taxon>
        <taxon>Bacteroidota</taxon>
        <taxon>Flavobacteriia</taxon>
        <taxon>Flavobacteriales</taxon>
        <taxon>Weeksellaceae</taxon>
        <taxon>Chryseobacterium group</taxon>
        <taxon>Chryseobacterium</taxon>
    </lineage>
</organism>
<dbReference type="KEGG" id="csal:NBC122_02747"/>
<evidence type="ECO:0000313" key="2">
    <source>
        <dbReference type="EMBL" id="QBO59548.1"/>
    </source>
</evidence>
<sequence>MAYIEEIIERMVQNVGNISIGEVDVLRKPYKISISKFKRDFKRNTEFTPRDYLIRMKIELARHYKLEDPTLTIKEAVLKIGWDLTERQFAEQFKVHYGMTFGGKPIDMRNIPKWHNQEEEIFHEHEFMFSRDRNDLEEIVFRMVLLTGAYTITNDDPLCKTIKYEMENTCFRLPMFAFEKEVIFRLFFDRNNYERLDLFAVFTRVGEEDYCFVPNDKDAYLNLIYNVAIKQDAALKKKLLECISNWEEMAAEQDRLEFLEYKQQTYNKNIRPKINRDAGIFEESQRLYDSITTEFKAEYENLLQGMCLREAELSKYLRAVEKEDEHMIKSTLEVLCGIGDLLPEKLDLLLSLAEYPNMEFVEFEDYSFSMDKTLISKVIQEYPRESVPQFICDYYRAYKDMMEGDEEDSDEYLGNLILLDILDDFIKL</sequence>
<feature type="domain" description="HTH araC/xylS-type" evidence="1">
    <location>
        <begin position="1"/>
        <end position="100"/>
    </location>
</feature>
<gene>
    <name evidence="2" type="ORF">NBC122_02747</name>
</gene>
<name>A0A4P6ZIT0_9FLAO</name>
<protein>
    <recommendedName>
        <fullName evidence="1">HTH araC/xylS-type domain-containing protein</fullName>
    </recommendedName>
</protein>
<dbReference type="OrthoDB" id="2585681at2"/>
<dbReference type="Gene3D" id="1.10.10.60">
    <property type="entry name" value="Homeodomain-like"/>
    <property type="match status" value="1"/>
</dbReference>
<dbReference type="AlphaFoldDB" id="A0A4P6ZIT0"/>
<keyword evidence="3" id="KW-1185">Reference proteome</keyword>